<accession>A0ABS5ZJC1</accession>
<evidence type="ECO:0000256" key="4">
    <source>
        <dbReference type="ARBA" id="ARBA00023015"/>
    </source>
</evidence>
<dbReference type="PROSITE" id="PS50110">
    <property type="entry name" value="RESPONSE_REGULATORY"/>
    <property type="match status" value="1"/>
</dbReference>
<dbReference type="InterPro" id="IPR002197">
    <property type="entry name" value="HTH_Fis"/>
</dbReference>
<dbReference type="RefSeq" id="WP_215822174.1">
    <property type="nucleotide sequence ID" value="NZ_JAGSOY010000117.1"/>
</dbReference>
<dbReference type="PROSITE" id="PS00676">
    <property type="entry name" value="SIGMA54_INTERACT_2"/>
    <property type="match status" value="1"/>
</dbReference>
<sequence length="466" mass="52777">MESSLNNYYSSSLSEIFNQIFFIDDDEDIRVVVEQTLTLADMNVRCFATAQECLSLVHENWHGVIVTDLHMPNMDGMTVFRHLNQLDSELPVILLTGHGDVSTAVEAIRAGVYDYIEKPFTQTHFVEVIRRALEKRSLTLENRALREEISAQGGPGPRILGNTPVIKQLRRLVQQVLDAPADILLQGETGCGKELIARFLHEHSVRQAHPFVAINCGALPEALIESELFGHIQGAFTGANKSRKGKFEYANGGTLFLDEIESMPVNLQVKLLRVLEERHVERLGTNELIPIDIRVIAATKEDLKKRSDEGAFRLDLYYRLNVLIINIPPLRDRKEDILLLFQHFSSIAGSRYGQEVIPLSLAQRQALLNHDWPGNVRELRNIAERYVLLGESAEFDIDGWSTVSSCSTITEKLTSKVEAYERALLEDALIRHEGRLKTVMDELGIARKTLYDKLKKYSLNRTDYSL</sequence>
<keyword evidence="1" id="KW-0547">Nucleotide-binding</keyword>
<dbReference type="PANTHER" id="PTHR32071">
    <property type="entry name" value="TRANSCRIPTIONAL REGULATORY PROTEIN"/>
    <property type="match status" value="1"/>
</dbReference>
<evidence type="ECO:0000256" key="1">
    <source>
        <dbReference type="ARBA" id="ARBA00022741"/>
    </source>
</evidence>
<dbReference type="Pfam" id="PF00158">
    <property type="entry name" value="Sigma54_activat"/>
    <property type="match status" value="1"/>
</dbReference>
<dbReference type="CDD" id="cd00009">
    <property type="entry name" value="AAA"/>
    <property type="match status" value="1"/>
</dbReference>
<dbReference type="InterPro" id="IPR002078">
    <property type="entry name" value="Sigma_54_int"/>
</dbReference>
<dbReference type="PROSITE" id="PS00688">
    <property type="entry name" value="SIGMA54_INTERACT_3"/>
    <property type="match status" value="1"/>
</dbReference>
<name>A0ABS5ZJC1_9GAMM</name>
<evidence type="ECO:0000256" key="6">
    <source>
        <dbReference type="ARBA" id="ARBA00023163"/>
    </source>
</evidence>
<reference evidence="10 11" key="1">
    <citation type="submission" date="2021-04" db="EMBL/GenBank/DDBJ databases">
        <authorList>
            <person name="Pira H."/>
            <person name="Risdian C."/>
            <person name="Wink J."/>
        </authorList>
    </citation>
    <scope>NUCLEOTIDE SEQUENCE [LARGE SCALE GENOMIC DNA]</scope>
    <source>
        <strain evidence="10 11">WH53</strain>
    </source>
</reference>
<evidence type="ECO:0000313" key="10">
    <source>
        <dbReference type="EMBL" id="MBU2713898.1"/>
    </source>
</evidence>
<dbReference type="SUPFAM" id="SSF46689">
    <property type="entry name" value="Homeodomain-like"/>
    <property type="match status" value="1"/>
</dbReference>
<keyword evidence="11" id="KW-1185">Reference proteome</keyword>
<evidence type="ECO:0000256" key="3">
    <source>
        <dbReference type="ARBA" id="ARBA00022840"/>
    </source>
</evidence>
<evidence type="ECO:0000259" key="8">
    <source>
        <dbReference type="PROSITE" id="PS50045"/>
    </source>
</evidence>
<dbReference type="PROSITE" id="PS00758">
    <property type="entry name" value="ARGE_DAPE_CPG2_1"/>
    <property type="match status" value="1"/>
</dbReference>
<dbReference type="Pfam" id="PF25601">
    <property type="entry name" value="AAA_lid_14"/>
    <property type="match status" value="1"/>
</dbReference>
<dbReference type="PROSITE" id="PS50045">
    <property type="entry name" value="SIGMA54_INTERACT_4"/>
    <property type="match status" value="1"/>
</dbReference>
<dbReference type="Gene3D" id="3.40.50.2300">
    <property type="match status" value="1"/>
</dbReference>
<keyword evidence="7" id="KW-0597">Phosphoprotein</keyword>
<keyword evidence="3" id="KW-0067">ATP-binding</keyword>
<gene>
    <name evidence="10" type="ORF">KCG35_22855</name>
</gene>
<protein>
    <submittedName>
        <fullName evidence="10">Sigma-54-dependent Fis family transcriptional regulator</fullName>
    </submittedName>
</protein>
<dbReference type="InterPro" id="IPR009057">
    <property type="entry name" value="Homeodomain-like_sf"/>
</dbReference>
<keyword evidence="5" id="KW-0238">DNA-binding</keyword>
<evidence type="ECO:0000256" key="2">
    <source>
        <dbReference type="ARBA" id="ARBA00022801"/>
    </source>
</evidence>
<dbReference type="Gene3D" id="3.40.50.300">
    <property type="entry name" value="P-loop containing nucleotide triphosphate hydrolases"/>
    <property type="match status" value="1"/>
</dbReference>
<comment type="caution">
    <text evidence="10">The sequence shown here is derived from an EMBL/GenBank/DDBJ whole genome shotgun (WGS) entry which is preliminary data.</text>
</comment>
<dbReference type="PANTHER" id="PTHR32071:SF57">
    <property type="entry name" value="C4-DICARBOXYLATE TRANSPORT TRANSCRIPTIONAL REGULATORY PROTEIN DCTD"/>
    <property type="match status" value="1"/>
</dbReference>
<dbReference type="SMART" id="SM00448">
    <property type="entry name" value="REC"/>
    <property type="match status" value="1"/>
</dbReference>
<dbReference type="EMBL" id="JAGSOY010000117">
    <property type="protein sequence ID" value="MBU2713898.1"/>
    <property type="molecule type" value="Genomic_DNA"/>
</dbReference>
<dbReference type="InterPro" id="IPR011006">
    <property type="entry name" value="CheY-like_superfamily"/>
</dbReference>
<dbReference type="InterPro" id="IPR058031">
    <property type="entry name" value="AAA_lid_NorR"/>
</dbReference>
<feature type="modified residue" description="4-aspartylphosphate" evidence="7">
    <location>
        <position position="68"/>
    </location>
</feature>
<dbReference type="InterPro" id="IPR027417">
    <property type="entry name" value="P-loop_NTPase"/>
</dbReference>
<keyword evidence="6" id="KW-0804">Transcription</keyword>
<keyword evidence="2" id="KW-0378">Hydrolase</keyword>
<dbReference type="InterPro" id="IPR001261">
    <property type="entry name" value="ArgE/DapE_CS"/>
</dbReference>
<dbReference type="SUPFAM" id="SSF52540">
    <property type="entry name" value="P-loop containing nucleoside triphosphate hydrolases"/>
    <property type="match status" value="1"/>
</dbReference>
<dbReference type="InterPro" id="IPR001789">
    <property type="entry name" value="Sig_transdc_resp-reg_receiver"/>
</dbReference>
<feature type="domain" description="Response regulatory" evidence="9">
    <location>
        <begin position="19"/>
        <end position="133"/>
    </location>
</feature>
<dbReference type="InterPro" id="IPR003593">
    <property type="entry name" value="AAA+_ATPase"/>
</dbReference>
<dbReference type="Proteomes" id="UP000690515">
    <property type="component" value="Unassembled WGS sequence"/>
</dbReference>
<evidence type="ECO:0000259" key="9">
    <source>
        <dbReference type="PROSITE" id="PS50110"/>
    </source>
</evidence>
<dbReference type="Gene3D" id="1.10.8.60">
    <property type="match status" value="1"/>
</dbReference>
<dbReference type="SMART" id="SM00382">
    <property type="entry name" value="AAA"/>
    <property type="match status" value="1"/>
</dbReference>
<evidence type="ECO:0000313" key="11">
    <source>
        <dbReference type="Proteomes" id="UP000690515"/>
    </source>
</evidence>
<feature type="domain" description="Sigma-54 factor interaction" evidence="8">
    <location>
        <begin position="159"/>
        <end position="388"/>
    </location>
</feature>
<dbReference type="SUPFAM" id="SSF52172">
    <property type="entry name" value="CheY-like"/>
    <property type="match status" value="1"/>
</dbReference>
<dbReference type="Pfam" id="PF02954">
    <property type="entry name" value="HTH_8"/>
    <property type="match status" value="1"/>
</dbReference>
<dbReference type="InterPro" id="IPR025943">
    <property type="entry name" value="Sigma_54_int_dom_ATP-bd_2"/>
</dbReference>
<keyword evidence="4" id="KW-0805">Transcription regulation</keyword>
<proteinExistence type="predicted"/>
<dbReference type="InterPro" id="IPR025944">
    <property type="entry name" value="Sigma_54_int_dom_CS"/>
</dbReference>
<evidence type="ECO:0000256" key="5">
    <source>
        <dbReference type="ARBA" id="ARBA00023125"/>
    </source>
</evidence>
<organism evidence="10 11">
    <name type="scientific">Zooshikella harenae</name>
    <dbReference type="NCBI Taxonomy" id="2827238"/>
    <lineage>
        <taxon>Bacteria</taxon>
        <taxon>Pseudomonadati</taxon>
        <taxon>Pseudomonadota</taxon>
        <taxon>Gammaproteobacteria</taxon>
        <taxon>Oceanospirillales</taxon>
        <taxon>Zooshikellaceae</taxon>
        <taxon>Zooshikella</taxon>
    </lineage>
</organism>
<dbReference type="Pfam" id="PF00072">
    <property type="entry name" value="Response_reg"/>
    <property type="match status" value="1"/>
</dbReference>
<dbReference type="Gene3D" id="1.10.10.60">
    <property type="entry name" value="Homeodomain-like"/>
    <property type="match status" value="1"/>
</dbReference>
<dbReference type="CDD" id="cd17549">
    <property type="entry name" value="REC_DctD-like"/>
    <property type="match status" value="1"/>
</dbReference>
<evidence type="ECO:0000256" key="7">
    <source>
        <dbReference type="PROSITE-ProRule" id="PRU00169"/>
    </source>
</evidence>